<proteinExistence type="predicted"/>
<name>A0A1M5WTL7_9CLOT</name>
<feature type="domain" description="Thiamine pyrophosphate enzyme N-terminal TPP-binding" evidence="5">
    <location>
        <begin position="3"/>
        <end position="115"/>
    </location>
</feature>
<evidence type="ECO:0000259" key="5">
    <source>
        <dbReference type="Pfam" id="PF02776"/>
    </source>
</evidence>
<evidence type="ECO:0000313" key="7">
    <source>
        <dbReference type="Proteomes" id="UP000184526"/>
    </source>
</evidence>
<dbReference type="Pfam" id="PF02776">
    <property type="entry name" value="TPP_enzyme_N"/>
    <property type="match status" value="1"/>
</dbReference>
<dbReference type="Gene3D" id="3.40.50.970">
    <property type="match status" value="2"/>
</dbReference>
<dbReference type="InterPro" id="IPR011766">
    <property type="entry name" value="TPP_enzyme_TPP-bd"/>
</dbReference>
<dbReference type="FunFam" id="3.40.50.970:FF:000100">
    <property type="entry name" value="Putative phosphonopyruvate decarboxylase"/>
    <property type="match status" value="1"/>
</dbReference>
<evidence type="ECO:0000256" key="1">
    <source>
        <dbReference type="ARBA" id="ARBA00022793"/>
    </source>
</evidence>
<dbReference type="InterPro" id="IPR012001">
    <property type="entry name" value="Thiamin_PyroP_enz_TPP-bd_dom"/>
</dbReference>
<protein>
    <submittedName>
        <fullName evidence="6">Phosphonopyruvate decarboxylase</fullName>
    </submittedName>
</protein>
<evidence type="ECO:0000259" key="4">
    <source>
        <dbReference type="Pfam" id="PF02775"/>
    </source>
</evidence>
<evidence type="ECO:0000313" key="6">
    <source>
        <dbReference type="EMBL" id="SHH90899.1"/>
    </source>
</evidence>
<sequence length="377" mass="41561">MVTTELFYNYLKEKGVTFFAGVPDSLLKNFCAYLTDNEESDKNIIAANEGNALGMAAGHYLATGSIPLVYMQNSGLGNIVNPLTSLTDPLVYSIPTLLVIGWRGEPNKKDEPQHKKQGLITLELLDALGIKYSVLGEENSDDEAKIEIDKAITYMKENKEPYAIVIRKNTFSEYKLKNKIATNFDMKREEAIEVLLDYLNEKDTIVSTTGKTSRELFELREKRNEGHEKDFLTVGSMGHASQIALGIALNKKDRNVYCLDGDGAALMHLGGLAIIASQEVKNFKHIVINNGAHESVGGQPTVGFEIDILGIAKGCGYKEVFTASTKAELQENMKKLAKCEGPGLLEIRVNKGSRDDLGRPTTTTIENKEALMAFLDK</sequence>
<dbReference type="STRING" id="1121306.SAMN02745196_01864"/>
<dbReference type="SUPFAM" id="SSF52518">
    <property type="entry name" value="Thiamin diphosphate-binding fold (THDP-binding)"/>
    <property type="match status" value="2"/>
</dbReference>
<dbReference type="Pfam" id="PF02775">
    <property type="entry name" value="TPP_enzyme_C"/>
    <property type="match status" value="1"/>
</dbReference>
<dbReference type="Proteomes" id="UP000184526">
    <property type="component" value="Unassembled WGS sequence"/>
</dbReference>
<keyword evidence="3" id="KW-0456">Lyase</keyword>
<keyword evidence="1" id="KW-0210">Decarboxylase</keyword>
<dbReference type="InterPro" id="IPR017684">
    <property type="entry name" value="Phosphono-pyrv_decarboxylase"/>
</dbReference>
<organism evidence="6 7">
    <name type="scientific">Clostridium collagenovorans DSM 3089</name>
    <dbReference type="NCBI Taxonomy" id="1121306"/>
    <lineage>
        <taxon>Bacteria</taxon>
        <taxon>Bacillati</taxon>
        <taxon>Bacillota</taxon>
        <taxon>Clostridia</taxon>
        <taxon>Eubacteriales</taxon>
        <taxon>Clostridiaceae</taxon>
        <taxon>Clostridium</taxon>
    </lineage>
</organism>
<dbReference type="GO" id="GO:0030976">
    <property type="term" value="F:thiamine pyrophosphate binding"/>
    <property type="evidence" value="ECO:0007669"/>
    <property type="project" value="InterPro"/>
</dbReference>
<gene>
    <name evidence="6" type="ORF">SAMN02745196_01864</name>
</gene>
<dbReference type="CDD" id="cd03371">
    <property type="entry name" value="TPP_PpyrDC"/>
    <property type="match status" value="1"/>
</dbReference>
<dbReference type="RefSeq" id="WP_072831749.1">
    <property type="nucleotide sequence ID" value="NZ_FQXP01000006.1"/>
</dbReference>
<dbReference type="PANTHER" id="PTHR42818">
    <property type="entry name" value="SULFOPYRUVATE DECARBOXYLASE SUBUNIT ALPHA"/>
    <property type="match status" value="1"/>
</dbReference>
<dbReference type="AlphaFoldDB" id="A0A1M5WTL7"/>
<evidence type="ECO:0000256" key="2">
    <source>
        <dbReference type="ARBA" id="ARBA00023052"/>
    </source>
</evidence>
<keyword evidence="2" id="KW-0786">Thiamine pyrophosphate</keyword>
<keyword evidence="7" id="KW-1185">Reference proteome</keyword>
<dbReference type="GO" id="GO:0033980">
    <property type="term" value="F:phosphonopyruvate decarboxylase activity"/>
    <property type="evidence" value="ECO:0007669"/>
    <property type="project" value="InterPro"/>
</dbReference>
<keyword evidence="6" id="KW-0670">Pyruvate</keyword>
<dbReference type="InterPro" id="IPR051818">
    <property type="entry name" value="TPP_dependent_decarboxylase"/>
</dbReference>
<dbReference type="FunFam" id="3.40.50.970:FF:000101">
    <property type="entry name" value="Putative phosphonopyruvate decarboxylase"/>
    <property type="match status" value="1"/>
</dbReference>
<feature type="domain" description="Thiamine pyrophosphate enzyme TPP-binding" evidence="4">
    <location>
        <begin position="232"/>
        <end position="347"/>
    </location>
</feature>
<dbReference type="EMBL" id="FQXP01000006">
    <property type="protein sequence ID" value="SHH90899.1"/>
    <property type="molecule type" value="Genomic_DNA"/>
</dbReference>
<dbReference type="PANTHER" id="PTHR42818:SF1">
    <property type="entry name" value="SULFOPYRUVATE DECARBOXYLASE"/>
    <property type="match status" value="1"/>
</dbReference>
<dbReference type="GO" id="GO:0032923">
    <property type="term" value="P:organic phosphonate biosynthetic process"/>
    <property type="evidence" value="ECO:0007669"/>
    <property type="project" value="InterPro"/>
</dbReference>
<evidence type="ECO:0000256" key="3">
    <source>
        <dbReference type="ARBA" id="ARBA00023239"/>
    </source>
</evidence>
<dbReference type="NCBIfam" id="TIGR03297">
    <property type="entry name" value="Ppyr-DeCO2ase"/>
    <property type="match status" value="1"/>
</dbReference>
<dbReference type="InterPro" id="IPR029061">
    <property type="entry name" value="THDP-binding"/>
</dbReference>
<dbReference type="OrthoDB" id="9785953at2"/>
<dbReference type="CDD" id="cd07035">
    <property type="entry name" value="TPP_PYR_POX_like"/>
    <property type="match status" value="1"/>
</dbReference>
<reference evidence="6 7" key="1">
    <citation type="submission" date="2016-11" db="EMBL/GenBank/DDBJ databases">
        <authorList>
            <person name="Jaros S."/>
            <person name="Januszkiewicz K."/>
            <person name="Wedrychowicz H."/>
        </authorList>
    </citation>
    <scope>NUCLEOTIDE SEQUENCE [LARGE SCALE GENOMIC DNA]</scope>
    <source>
        <strain evidence="6 7">DSM 3089</strain>
    </source>
</reference>
<accession>A0A1M5WTL7</accession>